<dbReference type="InterPro" id="IPR052025">
    <property type="entry name" value="Xyloglucanase_GH74"/>
</dbReference>
<dbReference type="CDD" id="cd15482">
    <property type="entry name" value="Sialidase_non-viral"/>
    <property type="match status" value="2"/>
</dbReference>
<reference evidence="1 2" key="1">
    <citation type="submission" date="2024-10" db="EMBL/GenBank/DDBJ databases">
        <title>The Natural Products Discovery Center: Release of the First 8490 Sequenced Strains for Exploring Actinobacteria Biosynthetic Diversity.</title>
        <authorList>
            <person name="Kalkreuter E."/>
            <person name="Kautsar S.A."/>
            <person name="Yang D."/>
            <person name="Bader C.D."/>
            <person name="Teijaro C.N."/>
            <person name="Fluegel L."/>
            <person name="Davis C.M."/>
            <person name="Simpson J.R."/>
            <person name="Lauterbach L."/>
            <person name="Steele A.D."/>
            <person name="Gui C."/>
            <person name="Meng S."/>
            <person name="Li G."/>
            <person name="Viehrig K."/>
            <person name="Ye F."/>
            <person name="Su P."/>
            <person name="Kiefer A.F."/>
            <person name="Nichols A."/>
            <person name="Cepeda A.J."/>
            <person name="Yan W."/>
            <person name="Fan B."/>
            <person name="Jiang Y."/>
            <person name="Adhikari A."/>
            <person name="Zheng C.-J."/>
            <person name="Schuster L."/>
            <person name="Cowan T.M."/>
            <person name="Smanski M.J."/>
            <person name="Chevrette M.G."/>
            <person name="De Carvalho L.P.S."/>
            <person name="Shen B."/>
        </authorList>
    </citation>
    <scope>NUCLEOTIDE SEQUENCE [LARGE SCALE GENOMIC DNA]</scope>
    <source>
        <strain evidence="1 2">NPDC000087</strain>
    </source>
</reference>
<keyword evidence="2" id="KW-1185">Reference proteome</keyword>
<accession>A0ABW6WVC6</accession>
<evidence type="ECO:0000313" key="2">
    <source>
        <dbReference type="Proteomes" id="UP001602245"/>
    </source>
</evidence>
<dbReference type="SUPFAM" id="SSF50939">
    <property type="entry name" value="Sialidases"/>
    <property type="match status" value="1"/>
</dbReference>
<gene>
    <name evidence="1" type="ORF">ACFY35_47985</name>
</gene>
<proteinExistence type="predicted"/>
<dbReference type="PANTHER" id="PTHR43739">
    <property type="entry name" value="XYLOGLUCANASE (EUROFUNG)"/>
    <property type="match status" value="1"/>
</dbReference>
<dbReference type="RefSeq" id="WP_020514073.1">
    <property type="nucleotide sequence ID" value="NZ_JBIAZU010000010.1"/>
</dbReference>
<dbReference type="Gene3D" id="2.130.10.10">
    <property type="entry name" value="YVTN repeat-like/Quinoprotein amine dehydrogenase"/>
    <property type="match status" value="4"/>
</dbReference>
<name>A0ABW6WVC6_9ACTN</name>
<comment type="caution">
    <text evidence="1">The sequence shown here is derived from an EMBL/GenBank/DDBJ whole genome shotgun (WGS) entry which is preliminary data.</text>
</comment>
<dbReference type="PANTHER" id="PTHR43739:SF5">
    <property type="entry name" value="EXO-ALPHA-SIALIDASE"/>
    <property type="match status" value="1"/>
</dbReference>
<protein>
    <submittedName>
        <fullName evidence="1">Sialidase family protein</fullName>
    </submittedName>
</protein>
<organism evidence="1 2">
    <name type="scientific">Paractinoplanes globisporus</name>
    <dbReference type="NCBI Taxonomy" id="113565"/>
    <lineage>
        <taxon>Bacteria</taxon>
        <taxon>Bacillati</taxon>
        <taxon>Actinomycetota</taxon>
        <taxon>Actinomycetes</taxon>
        <taxon>Micromonosporales</taxon>
        <taxon>Micromonosporaceae</taxon>
        <taxon>Paractinoplanes</taxon>
    </lineage>
</organism>
<dbReference type="SUPFAM" id="SSF110296">
    <property type="entry name" value="Oligoxyloglucan reducing end-specific cellobiohydrolase"/>
    <property type="match status" value="2"/>
</dbReference>
<dbReference type="InterPro" id="IPR036278">
    <property type="entry name" value="Sialidase_sf"/>
</dbReference>
<dbReference type="EMBL" id="JBIAZU010000010">
    <property type="protein sequence ID" value="MFF5297222.1"/>
    <property type="molecule type" value="Genomic_DNA"/>
</dbReference>
<evidence type="ECO:0000313" key="1">
    <source>
        <dbReference type="EMBL" id="MFF5297222.1"/>
    </source>
</evidence>
<sequence length="737" mass="79472">MAYDLEALTEAFEPGVSAAGVPTPRASTHKLRSAWFQARESWPLREAPVRLLTRERARAAVELTAAGTAHEWSFMGPANVGGRMTCAVHHPTEADRLWAGAAGGGVWHSPDGGLTWSAQWHDEPTLNVGALAFDPDNPDVLYCGTGEANLSADSHPGVGLMRTLDAGASWNLLASAEAAGLPTRIGAVAVDPFDPRHLLVGGVRHAPGTPTGLFASTDGGASWAFVPIAGAGAFFCHDIRFTPHQRGLVLATITARGMQSGIWRSRDGGLGWEQLRGGLPAPDRINRTSLAMAPSDPDVIYAQMATPDPTDPNVSRVLGVFRTEDGGDNWRSIGGQHFAEERQMTYGNTIVVHPEDPNLVLCGGVDLHRTRDGGGHWEQVTRWNDKRGTPTYAHADHHALLMPASRPGVVYDFNDGGMDRSGDSGSTWQNRSSGLATNMFYDLEVAQTDGNFIAGGAQDNGTAVTVDGKPDTYFPIPPGGDGGWVVIDTQDAGRLFSSCQGMVVFRFRGGDPAGQRWKDVSPPEQQFKMWMVFLSLDGRHRGTLFTGSRRVWRTDDDGDTWQAVSAPLDGSDITAVEVARADRNRIYVGTENGGFFRSVDRGETWSGNLASTVLPGFLITRLQSRADNAEIVYATVANFGSRHVFRSIDGGETWTDVDRGNLPDAPVHSIALPADRPGRVYVCGDAGVFVTDDEDTGWSNLTGNLPNVMVVDLVYHERDHTLTAATYGRGIWRLQVD</sequence>
<dbReference type="Proteomes" id="UP001602245">
    <property type="component" value="Unassembled WGS sequence"/>
</dbReference>
<dbReference type="InterPro" id="IPR015943">
    <property type="entry name" value="WD40/YVTN_repeat-like_dom_sf"/>
</dbReference>